<comment type="similarity">
    <text evidence="2">Belongs to the outer membrane factor (OMF) (TC 1.B.17) family.</text>
</comment>
<evidence type="ECO:0000256" key="6">
    <source>
        <dbReference type="ARBA" id="ARBA00023139"/>
    </source>
</evidence>
<gene>
    <name evidence="11" type="ORF">SAMN05216605_1273</name>
</gene>
<feature type="chain" id="PRO_5010197857" evidence="10">
    <location>
        <begin position="28"/>
        <end position="418"/>
    </location>
</feature>
<keyword evidence="7" id="KW-0998">Cell outer membrane</keyword>
<dbReference type="GO" id="GO:0015562">
    <property type="term" value="F:efflux transmembrane transporter activity"/>
    <property type="evidence" value="ECO:0007669"/>
    <property type="project" value="InterPro"/>
</dbReference>
<dbReference type="PANTHER" id="PTHR30203:SF24">
    <property type="entry name" value="BLR4935 PROTEIN"/>
    <property type="match status" value="1"/>
</dbReference>
<name>A0A1G8T1A7_9PSED</name>
<dbReference type="PANTHER" id="PTHR30203">
    <property type="entry name" value="OUTER MEMBRANE CATION EFFLUX PROTEIN"/>
    <property type="match status" value="1"/>
</dbReference>
<dbReference type="GeneID" id="46429197"/>
<dbReference type="OrthoDB" id="5607838at2"/>
<evidence type="ECO:0000313" key="11">
    <source>
        <dbReference type="EMBL" id="SDJ34795.1"/>
    </source>
</evidence>
<evidence type="ECO:0000256" key="10">
    <source>
        <dbReference type="SAM" id="SignalP"/>
    </source>
</evidence>
<dbReference type="InterPro" id="IPR010131">
    <property type="entry name" value="MdtP/NodT-like"/>
</dbReference>
<dbReference type="Proteomes" id="UP000182894">
    <property type="component" value="Unassembled WGS sequence"/>
</dbReference>
<dbReference type="EMBL" id="FNCO01000027">
    <property type="protein sequence ID" value="SDJ34795.1"/>
    <property type="molecule type" value="Genomic_DNA"/>
</dbReference>
<evidence type="ECO:0000256" key="8">
    <source>
        <dbReference type="ARBA" id="ARBA00023288"/>
    </source>
</evidence>
<dbReference type="AlphaFoldDB" id="A0A1G8T1A7"/>
<dbReference type="Gene3D" id="1.20.1600.10">
    <property type="entry name" value="Outer membrane efflux proteins (OEP)"/>
    <property type="match status" value="1"/>
</dbReference>
<dbReference type="InterPro" id="IPR003423">
    <property type="entry name" value="OMP_efflux"/>
</dbReference>
<comment type="subcellular location">
    <subcellularLocation>
        <location evidence="1">Cell outer membrane</location>
    </subcellularLocation>
</comment>
<evidence type="ECO:0000256" key="9">
    <source>
        <dbReference type="SAM" id="Coils"/>
    </source>
</evidence>
<sequence>MNSKCYCTGWSLVAGLAASVLALPSLAAALTLDEALQLAENNAPSLTAQDAKIQAASSAAIPAGELPDPKLLLGVQNYPIGGPDRWSIDQDFMTMQMVGVSQEMPNSAKRKARIEVADAAINRAAAERRVERLKVRQATALAWINSFSVERKDALFQDFYKENRLLADTVRAQIAGGRAQPADAVTPKQEAAQLEEQQDDLIRQRAQARAALKRWIGPAANDKPVGSLPEWPVEASGYSHKLQHHPELAAFEPMTREAQAKVREAEAEKQSDWSWEVDYQHRGRQFGDMVSVQLSWDLPLFPDSRQNPKIAAKHAELNQLEAEREALSREHTQQLEDELADYERLNRAVHRTQDSLLPLAKEKVELSMASYRSGKGDLSSVVAARRELIEARLKQIDVEEQRALTSARLYFAYGESSQ</sequence>
<evidence type="ECO:0000313" key="12">
    <source>
        <dbReference type="Proteomes" id="UP000182894"/>
    </source>
</evidence>
<reference evidence="12" key="1">
    <citation type="submission" date="2016-10" db="EMBL/GenBank/DDBJ databases">
        <authorList>
            <person name="Varghese N."/>
            <person name="Submissions S."/>
        </authorList>
    </citation>
    <scope>NUCLEOTIDE SEQUENCE [LARGE SCALE GENOMIC DNA]</scope>
    <source>
        <strain evidence="12">ATCC 700689</strain>
    </source>
</reference>
<keyword evidence="4" id="KW-0812">Transmembrane</keyword>
<dbReference type="SUPFAM" id="SSF56954">
    <property type="entry name" value="Outer membrane efflux proteins (OEP)"/>
    <property type="match status" value="1"/>
</dbReference>
<evidence type="ECO:0000256" key="5">
    <source>
        <dbReference type="ARBA" id="ARBA00023136"/>
    </source>
</evidence>
<keyword evidence="3" id="KW-1134">Transmembrane beta strand</keyword>
<feature type="coiled-coil region" evidence="9">
    <location>
        <begin position="310"/>
        <end position="352"/>
    </location>
</feature>
<protein>
    <submittedName>
        <fullName evidence="11">Outer membrane protein TolC</fullName>
    </submittedName>
</protein>
<proteinExistence type="inferred from homology"/>
<keyword evidence="8" id="KW-0449">Lipoprotein</keyword>
<feature type="signal peptide" evidence="10">
    <location>
        <begin position="1"/>
        <end position="27"/>
    </location>
</feature>
<dbReference type="Pfam" id="PF02321">
    <property type="entry name" value="OEP"/>
    <property type="match status" value="1"/>
</dbReference>
<organism evidence="11 12">
    <name type="scientific">Pseudomonas abietaniphila</name>
    <dbReference type="NCBI Taxonomy" id="89065"/>
    <lineage>
        <taxon>Bacteria</taxon>
        <taxon>Pseudomonadati</taxon>
        <taxon>Pseudomonadota</taxon>
        <taxon>Gammaproteobacteria</taxon>
        <taxon>Pseudomonadales</taxon>
        <taxon>Pseudomonadaceae</taxon>
        <taxon>Pseudomonas</taxon>
    </lineage>
</organism>
<evidence type="ECO:0000256" key="2">
    <source>
        <dbReference type="ARBA" id="ARBA00007613"/>
    </source>
</evidence>
<keyword evidence="5" id="KW-0472">Membrane</keyword>
<dbReference type="RefSeq" id="WP_019821285.1">
    <property type="nucleotide sequence ID" value="NZ_FNCO01000027.1"/>
</dbReference>
<evidence type="ECO:0000256" key="1">
    <source>
        <dbReference type="ARBA" id="ARBA00004442"/>
    </source>
</evidence>
<keyword evidence="10" id="KW-0732">Signal</keyword>
<dbReference type="GO" id="GO:0016020">
    <property type="term" value="C:membrane"/>
    <property type="evidence" value="ECO:0007669"/>
    <property type="project" value="UniProtKB-SubCell"/>
</dbReference>
<evidence type="ECO:0000256" key="3">
    <source>
        <dbReference type="ARBA" id="ARBA00022452"/>
    </source>
</evidence>
<keyword evidence="12" id="KW-1185">Reference proteome</keyword>
<keyword evidence="6" id="KW-0564">Palmitate</keyword>
<evidence type="ECO:0000256" key="7">
    <source>
        <dbReference type="ARBA" id="ARBA00023237"/>
    </source>
</evidence>
<accession>A0A1G8T1A7</accession>
<dbReference type="STRING" id="89065.SAMN05216605_1273"/>
<feature type="coiled-coil region" evidence="9">
    <location>
        <begin position="109"/>
        <end position="136"/>
    </location>
</feature>
<keyword evidence="9" id="KW-0175">Coiled coil</keyword>
<evidence type="ECO:0000256" key="4">
    <source>
        <dbReference type="ARBA" id="ARBA00022692"/>
    </source>
</evidence>